<dbReference type="EMBL" id="OU963867">
    <property type="protein sequence ID" value="CAH0391512.1"/>
    <property type="molecule type" value="Genomic_DNA"/>
</dbReference>
<feature type="chain" id="PRO_5040249546" description="Phosphatidylethanolamine-binding protein" evidence="1">
    <location>
        <begin position="24"/>
        <end position="209"/>
    </location>
</feature>
<protein>
    <recommendedName>
        <fullName evidence="4">Phosphatidylethanolamine-binding protein</fullName>
    </recommendedName>
</protein>
<dbReference type="Gene3D" id="3.90.280.10">
    <property type="entry name" value="PEBP-like"/>
    <property type="match status" value="1"/>
</dbReference>
<feature type="signal peptide" evidence="1">
    <location>
        <begin position="1"/>
        <end position="23"/>
    </location>
</feature>
<dbReference type="KEGG" id="btab:109035703"/>
<keyword evidence="3" id="KW-1185">Reference proteome</keyword>
<name>A0A9P0AH69_BEMTA</name>
<evidence type="ECO:0000313" key="3">
    <source>
        <dbReference type="Proteomes" id="UP001152759"/>
    </source>
</evidence>
<organism evidence="2 3">
    <name type="scientific">Bemisia tabaci</name>
    <name type="common">Sweetpotato whitefly</name>
    <name type="synonym">Aleurodes tabaci</name>
    <dbReference type="NCBI Taxonomy" id="7038"/>
    <lineage>
        <taxon>Eukaryota</taxon>
        <taxon>Metazoa</taxon>
        <taxon>Ecdysozoa</taxon>
        <taxon>Arthropoda</taxon>
        <taxon>Hexapoda</taxon>
        <taxon>Insecta</taxon>
        <taxon>Pterygota</taxon>
        <taxon>Neoptera</taxon>
        <taxon>Paraneoptera</taxon>
        <taxon>Hemiptera</taxon>
        <taxon>Sternorrhyncha</taxon>
        <taxon>Aleyrodoidea</taxon>
        <taxon>Aleyrodidae</taxon>
        <taxon>Aleyrodinae</taxon>
        <taxon>Bemisia</taxon>
    </lineage>
</organism>
<evidence type="ECO:0008006" key="4">
    <source>
        <dbReference type="Google" id="ProtNLM"/>
    </source>
</evidence>
<proteinExistence type="predicted"/>
<dbReference type="InterPro" id="IPR008914">
    <property type="entry name" value="PEBP"/>
</dbReference>
<sequence length="209" mass="24866">MCFQQSLMLIIYLVQFYMNDVLAYASHYTPEGIEAQLKKYRIVPDIMENATREDMEVEYQGNLMIQMGNFVSLNRTAFEPKIKWKVDPNFYYTVTLLDADYVNIMVLQKVQYQLWMILNIPGDNITAGELLTEYMGPNPEKDNLPYHRFVFVLWQHPFVHFRELRVRGGQLPIYRENFNAKKFTEKYEEDGLGEPYAVNFFRTCHPKEE</sequence>
<gene>
    <name evidence="2" type="ORF">BEMITA_LOCUS10120</name>
</gene>
<dbReference type="SUPFAM" id="SSF49777">
    <property type="entry name" value="PEBP-like"/>
    <property type="match status" value="1"/>
</dbReference>
<dbReference type="InterPro" id="IPR035810">
    <property type="entry name" value="PEBP_euk"/>
</dbReference>
<keyword evidence="1" id="KW-0732">Signal</keyword>
<reference evidence="2" key="1">
    <citation type="submission" date="2021-12" db="EMBL/GenBank/DDBJ databases">
        <authorList>
            <person name="King R."/>
        </authorList>
    </citation>
    <scope>NUCLEOTIDE SEQUENCE</scope>
</reference>
<dbReference type="InterPro" id="IPR036610">
    <property type="entry name" value="PEBP-like_sf"/>
</dbReference>
<dbReference type="PANTHER" id="PTHR11362">
    <property type="entry name" value="PHOSPHATIDYLETHANOLAMINE-BINDING PROTEIN"/>
    <property type="match status" value="1"/>
</dbReference>
<dbReference type="Pfam" id="PF01161">
    <property type="entry name" value="PBP"/>
    <property type="match status" value="1"/>
</dbReference>
<dbReference type="AlphaFoldDB" id="A0A9P0AH69"/>
<dbReference type="Proteomes" id="UP001152759">
    <property type="component" value="Chromosome 6"/>
</dbReference>
<dbReference type="CDD" id="cd00866">
    <property type="entry name" value="PEBP_euk"/>
    <property type="match status" value="1"/>
</dbReference>
<accession>A0A9P0AH69</accession>
<dbReference type="PANTHER" id="PTHR11362:SF82">
    <property type="entry name" value="PHOSPHATIDYLETHANOLAMINE-BINDING PROTEIN 4"/>
    <property type="match status" value="1"/>
</dbReference>
<evidence type="ECO:0000256" key="1">
    <source>
        <dbReference type="SAM" id="SignalP"/>
    </source>
</evidence>
<evidence type="ECO:0000313" key="2">
    <source>
        <dbReference type="EMBL" id="CAH0391512.1"/>
    </source>
</evidence>